<keyword evidence="1" id="KW-0472">Membrane</keyword>
<feature type="transmembrane region" description="Helical" evidence="1">
    <location>
        <begin position="76"/>
        <end position="96"/>
    </location>
</feature>
<evidence type="ECO:0000313" key="4">
    <source>
        <dbReference type="Proteomes" id="UP000005240"/>
    </source>
</evidence>
<evidence type="ECO:0000313" key="2">
    <source>
        <dbReference type="EMBL" id="OAV98634.1"/>
    </source>
</evidence>
<evidence type="ECO:0000313" key="3">
    <source>
        <dbReference type="EnsemblFungi" id="PTTG_25602-t43_1-p1"/>
    </source>
</evidence>
<dbReference type="Proteomes" id="UP000005240">
    <property type="component" value="Unassembled WGS sequence"/>
</dbReference>
<accession>A0A180H1I2</accession>
<feature type="non-terminal residue" evidence="2">
    <location>
        <position position="119"/>
    </location>
</feature>
<reference evidence="3" key="4">
    <citation type="submission" date="2025-05" db="UniProtKB">
        <authorList>
            <consortium name="EnsemblFungi"/>
        </authorList>
    </citation>
    <scope>IDENTIFICATION</scope>
    <source>
        <strain evidence="3">isolate 1-1 / race 1 (BBBD)</strain>
    </source>
</reference>
<dbReference type="VEuPathDB" id="FungiDB:PTTG_25602"/>
<sequence>QWYLKKVYIEDDSSGRAQKVPLYFANAGVLLTFSQMLSSVSTSAFIYFDIGIASPGQHLFRGRAIPTVGLMNLAEILAYWSLSHCFMVITICYGNAHQQQKSIAAIKHIPSLLMNIIFI</sequence>
<organism evidence="2">
    <name type="scientific">Puccinia triticina (isolate 1-1 / race 1 (BBBD))</name>
    <name type="common">Brown leaf rust fungus</name>
    <dbReference type="NCBI Taxonomy" id="630390"/>
    <lineage>
        <taxon>Eukaryota</taxon>
        <taxon>Fungi</taxon>
        <taxon>Dikarya</taxon>
        <taxon>Basidiomycota</taxon>
        <taxon>Pucciniomycotina</taxon>
        <taxon>Pucciniomycetes</taxon>
        <taxon>Pucciniales</taxon>
        <taxon>Pucciniaceae</taxon>
        <taxon>Puccinia</taxon>
    </lineage>
</organism>
<dbReference type="EnsemblFungi" id="PTTG_25602-t43_1">
    <property type="protein sequence ID" value="PTTG_25602-t43_1-p1"/>
    <property type="gene ID" value="PTTG_25602"/>
</dbReference>
<name>A0A180H1I2_PUCT1</name>
<keyword evidence="4" id="KW-1185">Reference proteome</keyword>
<proteinExistence type="predicted"/>
<feature type="transmembrane region" description="Helical" evidence="1">
    <location>
        <begin position="21"/>
        <end position="48"/>
    </location>
</feature>
<reference evidence="2" key="1">
    <citation type="submission" date="2009-11" db="EMBL/GenBank/DDBJ databases">
        <authorList>
            <consortium name="The Broad Institute Genome Sequencing Platform"/>
            <person name="Ward D."/>
            <person name="Feldgarden M."/>
            <person name="Earl A."/>
            <person name="Young S.K."/>
            <person name="Zeng Q."/>
            <person name="Koehrsen M."/>
            <person name="Alvarado L."/>
            <person name="Berlin A."/>
            <person name="Bochicchio J."/>
            <person name="Borenstein D."/>
            <person name="Chapman S.B."/>
            <person name="Chen Z."/>
            <person name="Engels R."/>
            <person name="Freedman E."/>
            <person name="Gellesch M."/>
            <person name="Goldberg J."/>
            <person name="Griggs A."/>
            <person name="Gujja S."/>
            <person name="Heilman E."/>
            <person name="Heiman D."/>
            <person name="Hepburn T."/>
            <person name="Howarth C."/>
            <person name="Jen D."/>
            <person name="Larson L."/>
            <person name="Lewis B."/>
            <person name="Mehta T."/>
            <person name="Park D."/>
            <person name="Pearson M."/>
            <person name="Roberts A."/>
            <person name="Saif S."/>
            <person name="Shea T."/>
            <person name="Shenoy N."/>
            <person name="Sisk P."/>
            <person name="Stolte C."/>
            <person name="Sykes S."/>
            <person name="Thomson T."/>
            <person name="Walk T."/>
            <person name="White J."/>
            <person name="Yandava C."/>
            <person name="Izard J."/>
            <person name="Baranova O.V."/>
            <person name="Blanton J.M."/>
            <person name="Tanner A.C."/>
            <person name="Dewhirst F.E."/>
            <person name="Haas B."/>
            <person name="Nusbaum C."/>
            <person name="Birren B."/>
        </authorList>
    </citation>
    <scope>NUCLEOTIDE SEQUENCE [LARGE SCALE GENOMIC DNA]</scope>
    <source>
        <strain evidence="2">1-1 BBBD Race 1</strain>
    </source>
</reference>
<dbReference type="AlphaFoldDB" id="A0A180H1I2"/>
<reference evidence="2" key="2">
    <citation type="submission" date="2016-05" db="EMBL/GenBank/DDBJ databases">
        <title>Comparative analysis highlights variable genome content of wheat rusts and divergence of the mating loci.</title>
        <authorList>
            <person name="Cuomo C.A."/>
            <person name="Bakkeren G."/>
            <person name="Szabo L."/>
            <person name="Khalil H."/>
            <person name="Joly D."/>
            <person name="Goldberg J."/>
            <person name="Young S."/>
            <person name="Zeng Q."/>
            <person name="Fellers J."/>
        </authorList>
    </citation>
    <scope>NUCLEOTIDE SEQUENCE [LARGE SCALE GENOMIC DNA]</scope>
    <source>
        <strain evidence="2">1-1 BBBD Race 1</strain>
    </source>
</reference>
<keyword evidence="1" id="KW-1133">Transmembrane helix</keyword>
<reference evidence="3 4" key="3">
    <citation type="journal article" date="2017" name="G3 (Bethesda)">
        <title>Comparative analysis highlights variable genome content of wheat rusts and divergence of the mating loci.</title>
        <authorList>
            <person name="Cuomo C.A."/>
            <person name="Bakkeren G."/>
            <person name="Khalil H.B."/>
            <person name="Panwar V."/>
            <person name="Joly D."/>
            <person name="Linning R."/>
            <person name="Sakthikumar S."/>
            <person name="Song X."/>
            <person name="Adiconis X."/>
            <person name="Fan L."/>
            <person name="Goldberg J.M."/>
            <person name="Levin J.Z."/>
            <person name="Young S."/>
            <person name="Zeng Q."/>
            <person name="Anikster Y."/>
            <person name="Bruce M."/>
            <person name="Wang M."/>
            <person name="Yin C."/>
            <person name="McCallum B."/>
            <person name="Szabo L.J."/>
            <person name="Hulbert S."/>
            <person name="Chen X."/>
            <person name="Fellers J.P."/>
        </authorList>
    </citation>
    <scope>NUCLEOTIDE SEQUENCE</scope>
    <source>
        <strain evidence="4">Isolate 1-1 / race 1 (BBBD)</strain>
        <strain evidence="3">isolate 1-1 / race 1 (BBBD)</strain>
    </source>
</reference>
<feature type="non-terminal residue" evidence="2">
    <location>
        <position position="1"/>
    </location>
</feature>
<evidence type="ECO:0000256" key="1">
    <source>
        <dbReference type="SAM" id="Phobius"/>
    </source>
</evidence>
<protein>
    <submittedName>
        <fullName evidence="2 3">Uncharacterized protein</fullName>
    </submittedName>
</protein>
<dbReference type="OrthoDB" id="10366909at2759"/>
<gene>
    <name evidence="2" type="ORF">PTTG_25602</name>
</gene>
<keyword evidence="1" id="KW-0812">Transmembrane</keyword>
<dbReference type="EMBL" id="ADAS02000006">
    <property type="protein sequence ID" value="OAV98634.1"/>
    <property type="molecule type" value="Genomic_DNA"/>
</dbReference>